<dbReference type="Proteomes" id="UP000219338">
    <property type="component" value="Unassembled WGS sequence"/>
</dbReference>
<protein>
    <submittedName>
        <fullName evidence="1">Uncharacterized protein</fullName>
    </submittedName>
</protein>
<dbReference type="EMBL" id="FUEG01000018">
    <property type="protein sequence ID" value="SJL12981.1"/>
    <property type="molecule type" value="Genomic_DNA"/>
</dbReference>
<proteinExistence type="predicted"/>
<keyword evidence="2" id="KW-1185">Reference proteome</keyword>
<evidence type="ECO:0000313" key="1">
    <source>
        <dbReference type="EMBL" id="SJL12981.1"/>
    </source>
</evidence>
<dbReference type="AlphaFoldDB" id="A0A284RW63"/>
<sequence length="75" mass="8344">MKVRDLFWLQLYPKNALHAHYAVGLFADIAQHTSESIVVIKVAKSDLGTVTFKYTWRVCSGFPAAHTLGSSSYAK</sequence>
<gene>
    <name evidence="1" type="ORF">ARMOST_16416</name>
</gene>
<organism evidence="1 2">
    <name type="scientific">Armillaria ostoyae</name>
    <name type="common">Armillaria root rot fungus</name>
    <dbReference type="NCBI Taxonomy" id="47428"/>
    <lineage>
        <taxon>Eukaryota</taxon>
        <taxon>Fungi</taxon>
        <taxon>Dikarya</taxon>
        <taxon>Basidiomycota</taxon>
        <taxon>Agaricomycotina</taxon>
        <taxon>Agaricomycetes</taxon>
        <taxon>Agaricomycetidae</taxon>
        <taxon>Agaricales</taxon>
        <taxon>Marasmiineae</taxon>
        <taxon>Physalacriaceae</taxon>
        <taxon>Armillaria</taxon>
    </lineage>
</organism>
<name>A0A284RW63_ARMOS</name>
<evidence type="ECO:0000313" key="2">
    <source>
        <dbReference type="Proteomes" id="UP000219338"/>
    </source>
</evidence>
<reference evidence="2" key="1">
    <citation type="journal article" date="2017" name="Nat. Ecol. Evol.">
        <title>Genome expansion and lineage-specific genetic innovations in the forest pathogenic fungi Armillaria.</title>
        <authorList>
            <person name="Sipos G."/>
            <person name="Prasanna A.N."/>
            <person name="Walter M.C."/>
            <person name="O'Connor E."/>
            <person name="Balint B."/>
            <person name="Krizsan K."/>
            <person name="Kiss B."/>
            <person name="Hess J."/>
            <person name="Varga T."/>
            <person name="Slot J."/>
            <person name="Riley R."/>
            <person name="Boka B."/>
            <person name="Rigling D."/>
            <person name="Barry K."/>
            <person name="Lee J."/>
            <person name="Mihaltcheva S."/>
            <person name="LaButti K."/>
            <person name="Lipzen A."/>
            <person name="Waldron R."/>
            <person name="Moloney N.M."/>
            <person name="Sperisen C."/>
            <person name="Kredics L."/>
            <person name="Vagvoelgyi C."/>
            <person name="Patrignani A."/>
            <person name="Fitzpatrick D."/>
            <person name="Nagy I."/>
            <person name="Doyle S."/>
            <person name="Anderson J.B."/>
            <person name="Grigoriev I.V."/>
            <person name="Gueldener U."/>
            <person name="Muensterkoetter M."/>
            <person name="Nagy L.G."/>
        </authorList>
    </citation>
    <scope>NUCLEOTIDE SEQUENCE [LARGE SCALE GENOMIC DNA]</scope>
    <source>
        <strain evidence="2">C18/9</strain>
    </source>
</reference>
<accession>A0A284RW63</accession>